<evidence type="ECO:0000313" key="1">
    <source>
        <dbReference type="EMBL" id="KAJ8458105.1"/>
    </source>
</evidence>
<accession>A0AAV8PLF2</accession>
<name>A0AAV8PLF2_ENSVE</name>
<dbReference type="AlphaFoldDB" id="A0AAV8PLF2"/>
<comment type="caution">
    <text evidence="1">The sequence shown here is derived from an EMBL/GenBank/DDBJ whole genome shotgun (WGS) entry which is preliminary data.</text>
</comment>
<reference evidence="1 2" key="1">
    <citation type="submission" date="2022-12" db="EMBL/GenBank/DDBJ databases">
        <title>Chromosome-scale assembly of the Ensete ventricosum genome.</title>
        <authorList>
            <person name="Dussert Y."/>
            <person name="Stocks J."/>
            <person name="Wendawek A."/>
            <person name="Woldeyes F."/>
            <person name="Nichols R.A."/>
            <person name="Borrell J.S."/>
        </authorList>
    </citation>
    <scope>NUCLEOTIDE SEQUENCE [LARGE SCALE GENOMIC DNA]</scope>
    <source>
        <strain evidence="2">cv. Maze</strain>
        <tissue evidence="1">Seeds</tissue>
    </source>
</reference>
<keyword evidence="2" id="KW-1185">Reference proteome</keyword>
<protein>
    <submittedName>
        <fullName evidence="1">Uncharacterized protein</fullName>
    </submittedName>
</protein>
<sequence length="183" mass="20498">MGPTILSPTNERVPARYGIGKKCFEFNSSSSQICLIAREEKHQCKRRKSARIQRVGNLGGVGQRPETKRKRAEATTIIVVDSEDRNAVGLPTIHAVKAAGLKGLLYLSDTLCDASERNMAVVRRFLWPNHVERFHVAVPCSPTSASRSTKLPTDATYSGHCQWELRRALLLQLHQFALFFLCH</sequence>
<evidence type="ECO:0000313" key="2">
    <source>
        <dbReference type="Proteomes" id="UP001222027"/>
    </source>
</evidence>
<gene>
    <name evidence="1" type="ORF">OPV22_031031</name>
</gene>
<proteinExistence type="predicted"/>
<dbReference type="EMBL" id="JAQQAF010000009">
    <property type="protein sequence ID" value="KAJ8458105.1"/>
    <property type="molecule type" value="Genomic_DNA"/>
</dbReference>
<dbReference type="Proteomes" id="UP001222027">
    <property type="component" value="Unassembled WGS sequence"/>
</dbReference>
<organism evidence="1 2">
    <name type="scientific">Ensete ventricosum</name>
    <name type="common">Abyssinian banana</name>
    <name type="synonym">Musa ensete</name>
    <dbReference type="NCBI Taxonomy" id="4639"/>
    <lineage>
        <taxon>Eukaryota</taxon>
        <taxon>Viridiplantae</taxon>
        <taxon>Streptophyta</taxon>
        <taxon>Embryophyta</taxon>
        <taxon>Tracheophyta</taxon>
        <taxon>Spermatophyta</taxon>
        <taxon>Magnoliopsida</taxon>
        <taxon>Liliopsida</taxon>
        <taxon>Zingiberales</taxon>
        <taxon>Musaceae</taxon>
        <taxon>Ensete</taxon>
    </lineage>
</organism>